<proteinExistence type="predicted"/>
<keyword evidence="3" id="KW-1185">Reference proteome</keyword>
<dbReference type="AlphaFoldDB" id="A0A182UQE3"/>
<keyword evidence="1" id="KW-0472">Membrane</keyword>
<reference evidence="2" key="1">
    <citation type="submission" date="2020-05" db="UniProtKB">
        <authorList>
            <consortium name="EnsemblMetazoa"/>
        </authorList>
    </citation>
    <scope>IDENTIFICATION</scope>
    <source>
        <strain evidence="2">MAF</strain>
    </source>
</reference>
<dbReference type="Proteomes" id="UP000075903">
    <property type="component" value="Unassembled WGS sequence"/>
</dbReference>
<name>A0A182UQE3_ANOME</name>
<keyword evidence="1" id="KW-0812">Transmembrane</keyword>
<sequence>MVRDQKISQHTPPLHSEILFTTLDHTWLVAMVTLSTLSALSLHSIIDWKVTRCGVGPVSLGVRPSFGRAVIRSSSLVWCVTAAAAAAGTFMYSAPPANTGTFEGYIT</sequence>
<dbReference type="VEuPathDB" id="VectorBase:AMEM001834"/>
<organism evidence="2 3">
    <name type="scientific">Anopheles merus</name>
    <name type="common">Mosquito</name>
    <dbReference type="NCBI Taxonomy" id="30066"/>
    <lineage>
        <taxon>Eukaryota</taxon>
        <taxon>Metazoa</taxon>
        <taxon>Ecdysozoa</taxon>
        <taxon>Arthropoda</taxon>
        <taxon>Hexapoda</taxon>
        <taxon>Insecta</taxon>
        <taxon>Pterygota</taxon>
        <taxon>Neoptera</taxon>
        <taxon>Endopterygota</taxon>
        <taxon>Diptera</taxon>
        <taxon>Nematocera</taxon>
        <taxon>Culicoidea</taxon>
        <taxon>Culicidae</taxon>
        <taxon>Anophelinae</taxon>
        <taxon>Anopheles</taxon>
    </lineage>
</organism>
<accession>A0A182UQE3</accession>
<evidence type="ECO:0000256" key="1">
    <source>
        <dbReference type="SAM" id="Phobius"/>
    </source>
</evidence>
<protein>
    <submittedName>
        <fullName evidence="2">Uncharacterized protein</fullName>
    </submittedName>
</protein>
<keyword evidence="1" id="KW-1133">Transmembrane helix</keyword>
<feature type="transmembrane region" description="Helical" evidence="1">
    <location>
        <begin position="69"/>
        <end position="92"/>
    </location>
</feature>
<dbReference type="EnsemblMetazoa" id="AMEM001834-RA">
    <property type="protein sequence ID" value="AMEM001834-PA"/>
    <property type="gene ID" value="AMEM001834"/>
</dbReference>
<evidence type="ECO:0000313" key="3">
    <source>
        <dbReference type="Proteomes" id="UP000075903"/>
    </source>
</evidence>
<evidence type="ECO:0000313" key="2">
    <source>
        <dbReference type="EnsemblMetazoa" id="AMEM001834-PA"/>
    </source>
</evidence>